<reference evidence="1 2" key="1">
    <citation type="submission" date="2019-08" db="EMBL/GenBank/DDBJ databases">
        <title>Paraburkholderia sp. DCY113.</title>
        <authorList>
            <person name="Kang J."/>
        </authorList>
    </citation>
    <scope>NUCLEOTIDE SEQUENCE [LARGE SCALE GENOMIC DNA]</scope>
    <source>
        <strain evidence="1 2">DCY113</strain>
    </source>
</reference>
<dbReference type="RefSeq" id="WP_149669652.1">
    <property type="nucleotide sequence ID" value="NZ_VTUZ01000005.1"/>
</dbReference>
<organism evidence="1 2">
    <name type="scientific">Paraburkholderia panacisoli</name>
    <dbReference type="NCBI Taxonomy" id="2603818"/>
    <lineage>
        <taxon>Bacteria</taxon>
        <taxon>Pseudomonadati</taxon>
        <taxon>Pseudomonadota</taxon>
        <taxon>Betaproteobacteria</taxon>
        <taxon>Burkholderiales</taxon>
        <taxon>Burkholderiaceae</taxon>
        <taxon>Paraburkholderia</taxon>
    </lineage>
</organism>
<dbReference type="EMBL" id="VTUZ01000005">
    <property type="protein sequence ID" value="KAA1013022.1"/>
    <property type="molecule type" value="Genomic_DNA"/>
</dbReference>
<comment type="caution">
    <text evidence="1">The sequence shown here is derived from an EMBL/GenBank/DDBJ whole genome shotgun (WGS) entry which is preliminary data.</text>
</comment>
<dbReference type="Proteomes" id="UP000325273">
    <property type="component" value="Unassembled WGS sequence"/>
</dbReference>
<dbReference type="Pfam" id="PF09950">
    <property type="entry name" value="Major_capside"/>
    <property type="match status" value="1"/>
</dbReference>
<evidence type="ECO:0000313" key="2">
    <source>
        <dbReference type="Proteomes" id="UP000325273"/>
    </source>
</evidence>
<dbReference type="InterPro" id="IPR020049">
    <property type="entry name" value="Major_capsid-like"/>
</dbReference>
<dbReference type="AlphaFoldDB" id="A0A5B0HD25"/>
<protein>
    <submittedName>
        <fullName evidence="1">DUF2184 domain-containing protein</fullName>
    </submittedName>
</protein>
<name>A0A5B0HD25_9BURK</name>
<gene>
    <name evidence="1" type="ORF">FVF58_09535</name>
</gene>
<proteinExistence type="predicted"/>
<sequence>MALQISKTYSGVSGREAAARRAEGKPLFAMDSADVQHYVELKLAGLGIDQGWAAKAARFAMDAAAMDDPQGGVFTASIGTPVQFLQAWLPGLVRAVFAIRQIDEIVGMSTVGEWHDEEVVQGSIESMGDAVPYGDLSNVPLASWNVNFERRTIVRFEKGFAVGRLEEARAGAMRVSSQAEKRIGASTALDIQRNLVGFFGYNGGADRTYGLLNDPYLPAYVTVANGATSGSPLWSTKTTLDIISDLLVAFKTIEIQSGGNIQPKVDDTTLVLPTGFDTYLGLPTTLGYSASAWLRDNYPKCRVITAPQFAAANGGANVFYLFADRVSSEPDSTDDGRTFLQAVPAKFQTLGVQQESKRYIEDFTNASAGVMTKRPWAVVRYSGI</sequence>
<keyword evidence="2" id="KW-1185">Reference proteome</keyword>
<accession>A0A5B0HD25</accession>
<evidence type="ECO:0000313" key="1">
    <source>
        <dbReference type="EMBL" id="KAA1013022.1"/>
    </source>
</evidence>